<dbReference type="EMBL" id="JAENHL010000007">
    <property type="protein sequence ID" value="MBK1867512.1"/>
    <property type="molecule type" value="Genomic_DNA"/>
</dbReference>
<dbReference type="Proteomes" id="UP000616151">
    <property type="component" value="Unassembled WGS sequence"/>
</dbReference>
<gene>
    <name evidence="1" type="ORF">JHL16_14235</name>
</gene>
<protein>
    <submittedName>
        <fullName evidence="1">Nucleotidyltransferase family protein</fullName>
    </submittedName>
</protein>
<organism evidence="1 2">
    <name type="scientific">Taklimakanibacter albus</name>
    <dbReference type="NCBI Taxonomy" id="2800327"/>
    <lineage>
        <taxon>Bacteria</taxon>
        <taxon>Pseudomonadati</taxon>
        <taxon>Pseudomonadota</taxon>
        <taxon>Alphaproteobacteria</taxon>
        <taxon>Hyphomicrobiales</taxon>
        <taxon>Aestuariivirgaceae</taxon>
        <taxon>Taklimakanibacter</taxon>
    </lineage>
</organism>
<evidence type="ECO:0000313" key="1">
    <source>
        <dbReference type="EMBL" id="MBK1867512.1"/>
    </source>
</evidence>
<sequence>MTGTAWNVLVLAAGRGPDDPMAKAYRVTHKCLVEVGGENMLSRVVRTLQAHPMVGTIHVVIETRQLLEQALGPLADQVNFLPPQESAAHSALAAVRGNPQFPWLITTGDHPLLTAQMLDYFFTEAAGYDADLSAGLASAETILARFPEAKRTFLKFGRDRVSGCNLFALTSERAFAALAFWHDLEKIRKKPWRLVGAFGPVALLRFATGMLTLDSAFAVASRRLGLVARPVLMPFAEAAVDVDKPADKELAEKILAERQRLPA</sequence>
<name>A0ACC5R4K3_9HYPH</name>
<accession>A0ACC5R4K3</accession>
<evidence type="ECO:0000313" key="2">
    <source>
        <dbReference type="Proteomes" id="UP000616151"/>
    </source>
</evidence>
<comment type="caution">
    <text evidence="1">The sequence shown here is derived from an EMBL/GenBank/DDBJ whole genome shotgun (WGS) entry which is preliminary data.</text>
</comment>
<proteinExistence type="predicted"/>
<keyword evidence="2" id="KW-1185">Reference proteome</keyword>
<reference evidence="1" key="1">
    <citation type="submission" date="2021-01" db="EMBL/GenBank/DDBJ databases">
        <authorList>
            <person name="Sun Q."/>
        </authorList>
    </citation>
    <scope>NUCLEOTIDE SEQUENCE</scope>
    <source>
        <strain evidence="1">YIM B02566</strain>
    </source>
</reference>